<gene>
    <name evidence="1" type="ORF">CLODIP_2_CD05278</name>
</gene>
<reference evidence="1 2" key="1">
    <citation type="submission" date="2020-04" db="EMBL/GenBank/DDBJ databases">
        <authorList>
            <person name="Alioto T."/>
            <person name="Alioto T."/>
            <person name="Gomez Garrido J."/>
        </authorList>
    </citation>
    <scope>NUCLEOTIDE SEQUENCE [LARGE SCALE GENOMIC DNA]</scope>
</reference>
<proteinExistence type="predicted"/>
<organism evidence="1 2">
    <name type="scientific">Cloeon dipterum</name>
    <dbReference type="NCBI Taxonomy" id="197152"/>
    <lineage>
        <taxon>Eukaryota</taxon>
        <taxon>Metazoa</taxon>
        <taxon>Ecdysozoa</taxon>
        <taxon>Arthropoda</taxon>
        <taxon>Hexapoda</taxon>
        <taxon>Insecta</taxon>
        <taxon>Pterygota</taxon>
        <taxon>Palaeoptera</taxon>
        <taxon>Ephemeroptera</taxon>
        <taxon>Pisciforma</taxon>
        <taxon>Baetidae</taxon>
        <taxon>Cloeon</taxon>
    </lineage>
</organism>
<keyword evidence="2" id="KW-1185">Reference proteome</keyword>
<name>A0A8S1BU08_9INSE</name>
<dbReference type="AlphaFoldDB" id="A0A8S1BU08"/>
<comment type="caution">
    <text evidence="1">The sequence shown here is derived from an EMBL/GenBank/DDBJ whole genome shotgun (WGS) entry which is preliminary data.</text>
</comment>
<accession>A0A8S1BU08</accession>
<evidence type="ECO:0000313" key="2">
    <source>
        <dbReference type="Proteomes" id="UP000494165"/>
    </source>
</evidence>
<evidence type="ECO:0000313" key="1">
    <source>
        <dbReference type="EMBL" id="CAB3359324.1"/>
    </source>
</evidence>
<dbReference type="EMBL" id="CADEPI010000001">
    <property type="protein sequence ID" value="CAB3359324.1"/>
    <property type="molecule type" value="Genomic_DNA"/>
</dbReference>
<sequence>MEMERSPLTVKKLRSCVPPIGGYEYYVATRDYGSWKVEFVLLSPFDRSPARSKFLVRPVKTGKGDAGRMRWRRGGGGLVASGCRG</sequence>
<dbReference type="Proteomes" id="UP000494165">
    <property type="component" value="Unassembled WGS sequence"/>
</dbReference>
<protein>
    <submittedName>
        <fullName evidence="1">Uncharacterized protein</fullName>
    </submittedName>
</protein>